<feature type="domain" description="HTH araC/xylS-type" evidence="4">
    <location>
        <begin position="175"/>
        <end position="273"/>
    </location>
</feature>
<keyword evidence="6" id="KW-1185">Reference proteome</keyword>
<keyword evidence="2" id="KW-0238">DNA-binding</keyword>
<proteinExistence type="predicted"/>
<accession>S9QE15</accession>
<dbReference type="STRING" id="1123237.Salmuc_04489"/>
<dbReference type="InterPro" id="IPR009057">
    <property type="entry name" value="Homeodomain-like_sf"/>
</dbReference>
<dbReference type="InterPro" id="IPR018062">
    <property type="entry name" value="HTH_AraC-typ_CS"/>
</dbReference>
<evidence type="ECO:0000256" key="1">
    <source>
        <dbReference type="ARBA" id="ARBA00023015"/>
    </source>
</evidence>
<reference evidence="6" key="1">
    <citation type="journal article" date="2014" name="Stand. Genomic Sci.">
        <title>Genome sequence of the exopolysaccharide-producing Salipiger mucosus type strain (DSM 16094(T)), a moderately halophilic member of the Roseobacter clade.</title>
        <authorList>
            <person name="Riedel T."/>
            <person name="Spring S."/>
            <person name="Fiebig A."/>
            <person name="Petersen J."/>
            <person name="Kyrpides N.C."/>
            <person name="Goker M."/>
            <person name="Klenk H.P."/>
        </authorList>
    </citation>
    <scope>NUCLEOTIDE SEQUENCE [LARGE SCALE GENOMIC DNA]</scope>
    <source>
        <strain evidence="6">DSM 16094</strain>
    </source>
</reference>
<dbReference type="Gene3D" id="1.10.10.60">
    <property type="entry name" value="Homeodomain-like"/>
    <property type="match status" value="1"/>
</dbReference>
<sequence>MTTPAFIRHPQPMTGAEDPALVRVTSLGRMPSWRLGLLHDRPENVLIWVTRGQGRVVVNGIRRGFGTHNAMFIPAGTLFSVDASAQCLGLVVTSPAGLTGRLPGSALHLRARDTRAQSELTAQIEAMQREFTKGRIMLQDALEAHVRLIAVWLHRQAAEGTADAPEESAAQRLARTFARLLTRHYASDRSVAGYAEALSVTPTHLTRACRVACGRTAAEMIAERKLHAARQMLAEGEAPVMRVAEMLGFQSAAYFTRFIRSHTGSSPTDLRRAAGNGLAG</sequence>
<dbReference type="RefSeq" id="WP_020042306.1">
    <property type="nucleotide sequence ID" value="NZ_KE557280.1"/>
</dbReference>
<dbReference type="SUPFAM" id="SSF46689">
    <property type="entry name" value="Homeodomain-like"/>
    <property type="match status" value="1"/>
</dbReference>
<dbReference type="PROSITE" id="PS00041">
    <property type="entry name" value="HTH_ARAC_FAMILY_1"/>
    <property type="match status" value="1"/>
</dbReference>
<keyword evidence="3" id="KW-0804">Transcription</keyword>
<evidence type="ECO:0000256" key="2">
    <source>
        <dbReference type="ARBA" id="ARBA00023125"/>
    </source>
</evidence>
<evidence type="ECO:0000256" key="3">
    <source>
        <dbReference type="ARBA" id="ARBA00023163"/>
    </source>
</evidence>
<evidence type="ECO:0000313" key="5">
    <source>
        <dbReference type="EMBL" id="EPX78142.1"/>
    </source>
</evidence>
<evidence type="ECO:0000313" key="6">
    <source>
        <dbReference type="Proteomes" id="UP000015347"/>
    </source>
</evidence>
<dbReference type="eggNOG" id="COG2207">
    <property type="taxonomic scope" value="Bacteria"/>
</dbReference>
<protein>
    <submittedName>
        <fullName evidence="5">Transcriptional regulator, AraC family</fullName>
    </submittedName>
</protein>
<dbReference type="EMBL" id="APVH01000041">
    <property type="protein sequence ID" value="EPX78142.1"/>
    <property type="molecule type" value="Genomic_DNA"/>
</dbReference>
<dbReference type="GO" id="GO:0003700">
    <property type="term" value="F:DNA-binding transcription factor activity"/>
    <property type="evidence" value="ECO:0007669"/>
    <property type="project" value="InterPro"/>
</dbReference>
<dbReference type="HOGENOM" id="CLU_000445_88_2_5"/>
<dbReference type="InterPro" id="IPR018060">
    <property type="entry name" value="HTH_AraC"/>
</dbReference>
<name>S9QE15_9RHOB</name>
<dbReference type="Proteomes" id="UP000015347">
    <property type="component" value="Unassembled WGS sequence"/>
</dbReference>
<dbReference type="PANTHER" id="PTHR46796">
    <property type="entry name" value="HTH-TYPE TRANSCRIPTIONAL ACTIVATOR RHAS-RELATED"/>
    <property type="match status" value="1"/>
</dbReference>
<dbReference type="Pfam" id="PF12833">
    <property type="entry name" value="HTH_18"/>
    <property type="match status" value="1"/>
</dbReference>
<dbReference type="GO" id="GO:0043565">
    <property type="term" value="F:sequence-specific DNA binding"/>
    <property type="evidence" value="ECO:0007669"/>
    <property type="project" value="InterPro"/>
</dbReference>
<keyword evidence="1" id="KW-0805">Transcription regulation</keyword>
<evidence type="ECO:0000259" key="4">
    <source>
        <dbReference type="PROSITE" id="PS01124"/>
    </source>
</evidence>
<comment type="caution">
    <text evidence="5">The sequence shown here is derived from an EMBL/GenBank/DDBJ whole genome shotgun (WGS) entry which is preliminary data.</text>
</comment>
<dbReference type="AlphaFoldDB" id="S9QE15"/>
<dbReference type="InterPro" id="IPR050204">
    <property type="entry name" value="AraC_XylS_family_regulators"/>
</dbReference>
<dbReference type="SMART" id="SM00342">
    <property type="entry name" value="HTH_ARAC"/>
    <property type="match status" value="1"/>
</dbReference>
<dbReference type="PANTHER" id="PTHR46796:SF13">
    <property type="entry name" value="HTH-TYPE TRANSCRIPTIONAL ACTIVATOR RHAS"/>
    <property type="match status" value="1"/>
</dbReference>
<organism evidence="5 6">
    <name type="scientific">Salipiger mucosus DSM 16094</name>
    <dbReference type="NCBI Taxonomy" id="1123237"/>
    <lineage>
        <taxon>Bacteria</taxon>
        <taxon>Pseudomonadati</taxon>
        <taxon>Pseudomonadota</taxon>
        <taxon>Alphaproteobacteria</taxon>
        <taxon>Rhodobacterales</taxon>
        <taxon>Roseobacteraceae</taxon>
        <taxon>Salipiger</taxon>
    </lineage>
</organism>
<dbReference type="PROSITE" id="PS01124">
    <property type="entry name" value="HTH_ARAC_FAMILY_2"/>
    <property type="match status" value="1"/>
</dbReference>
<gene>
    <name evidence="5" type="ORF">Salmuc_04489</name>
</gene>